<gene>
    <name evidence="6" type="primary">fabD</name>
    <name evidence="6" type="ORF">EC604_19570</name>
</gene>
<evidence type="ECO:0000256" key="4">
    <source>
        <dbReference type="ARBA" id="ARBA00048462"/>
    </source>
</evidence>
<evidence type="ECO:0000256" key="1">
    <source>
        <dbReference type="ARBA" id="ARBA00013258"/>
    </source>
</evidence>
<dbReference type="Gene3D" id="3.30.70.250">
    <property type="entry name" value="Malonyl-CoA ACP transacylase, ACP-binding"/>
    <property type="match status" value="1"/>
</dbReference>
<dbReference type="RefSeq" id="WP_123065786.1">
    <property type="nucleotide sequence ID" value="NZ_RIAS01000011.1"/>
</dbReference>
<organism evidence="6 7">
    <name type="scientific">Paenibacillus amylolyticus</name>
    <dbReference type="NCBI Taxonomy" id="1451"/>
    <lineage>
        <taxon>Bacteria</taxon>
        <taxon>Bacillati</taxon>
        <taxon>Bacillota</taxon>
        <taxon>Bacilli</taxon>
        <taxon>Bacillales</taxon>
        <taxon>Paenibacillaceae</taxon>
        <taxon>Paenibacillus</taxon>
    </lineage>
</organism>
<dbReference type="PANTHER" id="PTHR42681:SF1">
    <property type="entry name" value="MALONYL-COA-ACYL CARRIER PROTEIN TRANSACYLASE, MITOCHONDRIAL"/>
    <property type="match status" value="1"/>
</dbReference>
<dbReference type="SUPFAM" id="SSF55048">
    <property type="entry name" value="Probable ACP-binding domain of malonyl-CoA ACP transacylase"/>
    <property type="match status" value="1"/>
</dbReference>
<dbReference type="SUPFAM" id="SSF52151">
    <property type="entry name" value="FabD/lysophospholipase-like"/>
    <property type="match status" value="1"/>
</dbReference>
<evidence type="ECO:0000256" key="3">
    <source>
        <dbReference type="ARBA" id="ARBA00023315"/>
    </source>
</evidence>
<keyword evidence="3 6" id="KW-0012">Acyltransferase</keyword>
<dbReference type="Proteomes" id="UP000323664">
    <property type="component" value="Unassembled WGS sequence"/>
</dbReference>
<reference evidence="6 7" key="1">
    <citation type="journal article" date="2019" name="J. Ind. Microbiol. Biotechnol.">
        <title>Paenibacillus amylolyticus 27C64 has a diverse set of carbohydrate-active enzymes and complete pectin deconstruction system.</title>
        <authorList>
            <person name="Keggi C."/>
            <person name="Doran-Peterson J."/>
        </authorList>
    </citation>
    <scope>NUCLEOTIDE SEQUENCE [LARGE SCALE GENOMIC DNA]</scope>
    <source>
        <strain evidence="6 7">27C64</strain>
    </source>
</reference>
<protein>
    <recommendedName>
        <fullName evidence="1">[acyl-carrier-protein] S-malonyltransferase</fullName>
        <ecNumber evidence="1">2.3.1.39</ecNumber>
    </recommendedName>
</protein>
<comment type="caution">
    <text evidence="6">The sequence shown here is derived from an EMBL/GenBank/DDBJ whole genome shotgun (WGS) entry which is preliminary data.</text>
</comment>
<dbReference type="InterPro" id="IPR016036">
    <property type="entry name" value="Malonyl_transacylase_ACP-bd"/>
</dbReference>
<dbReference type="NCBIfam" id="TIGR00128">
    <property type="entry name" value="fabD"/>
    <property type="match status" value="1"/>
</dbReference>
<dbReference type="InterPro" id="IPR050858">
    <property type="entry name" value="Mal-CoA-ACP_Trans/PKS_FabD"/>
</dbReference>
<dbReference type="SMART" id="SM00827">
    <property type="entry name" value="PKS_AT"/>
    <property type="match status" value="1"/>
</dbReference>
<name>A0A5M9WWP3_PAEAM</name>
<dbReference type="InterPro" id="IPR001227">
    <property type="entry name" value="Ac_transferase_dom_sf"/>
</dbReference>
<dbReference type="PANTHER" id="PTHR42681">
    <property type="entry name" value="MALONYL-COA-ACYL CARRIER PROTEIN TRANSACYLASE, MITOCHONDRIAL"/>
    <property type="match status" value="1"/>
</dbReference>
<keyword evidence="2 6" id="KW-0808">Transferase</keyword>
<evidence type="ECO:0000313" key="7">
    <source>
        <dbReference type="Proteomes" id="UP000323664"/>
    </source>
</evidence>
<dbReference type="InterPro" id="IPR014043">
    <property type="entry name" value="Acyl_transferase_dom"/>
</dbReference>
<dbReference type="OrthoDB" id="9805460at2"/>
<dbReference type="Pfam" id="PF00698">
    <property type="entry name" value="Acyl_transf_1"/>
    <property type="match status" value="1"/>
</dbReference>
<dbReference type="AlphaFoldDB" id="A0A5M9WWP3"/>
<evidence type="ECO:0000256" key="2">
    <source>
        <dbReference type="ARBA" id="ARBA00022679"/>
    </source>
</evidence>
<evidence type="ECO:0000313" key="6">
    <source>
        <dbReference type="EMBL" id="KAA8786041.1"/>
    </source>
</evidence>
<dbReference type="InterPro" id="IPR004410">
    <property type="entry name" value="Malonyl_CoA-ACP_transAc_FabD"/>
</dbReference>
<dbReference type="InterPro" id="IPR016035">
    <property type="entry name" value="Acyl_Trfase/lysoPLipase"/>
</dbReference>
<dbReference type="Gene3D" id="3.40.366.10">
    <property type="entry name" value="Malonyl-Coenzyme A Acyl Carrier Protein, domain 2"/>
    <property type="match status" value="1"/>
</dbReference>
<dbReference type="EC" id="2.3.1.39" evidence="1"/>
<accession>A0A5M9WWP3</accession>
<proteinExistence type="predicted"/>
<dbReference type="GO" id="GO:0006633">
    <property type="term" value="P:fatty acid biosynthetic process"/>
    <property type="evidence" value="ECO:0007669"/>
    <property type="project" value="TreeGrafter"/>
</dbReference>
<sequence length="401" mass="45067">MSNIALLFPGQGSQIIGMGRDFWNQFDVARHLFEEASDAISFDLKKLCFEGNMNELTLTMNAQPALLTVSVVAFQIYMQEIGVKPAYMAGHSLGEYSALVCAGVLSFREAVQLVRRRGMIMHNADPDQQGTMAAISNISIGTLQKICEEVSINERPVCVACINANRQFVISGHRQSVQEVIRRTAFKGTKHSYLQVSGPYHSPMMENAAEQFKIEIDQYQYDHAAYPIISNVTAKPYPSDQSVVDYLNRQMTWPVRWLESMHYLVEQGVTEVIELGSKQVLVSLMNKIAKNIVPYSLGQPSDLTILANSQARQDKLLTIRKHKLSQLMSTALTSRNYSQDPAIYNKTVEPLFPKLQRMKEQLDNPRHELSEAEIQDSIVLCELIFAAKQSPMNAKAMISTI</sequence>
<evidence type="ECO:0000259" key="5">
    <source>
        <dbReference type="SMART" id="SM00827"/>
    </source>
</evidence>
<dbReference type="EMBL" id="RIAS01000011">
    <property type="protein sequence ID" value="KAA8786041.1"/>
    <property type="molecule type" value="Genomic_DNA"/>
</dbReference>
<dbReference type="GO" id="GO:0004314">
    <property type="term" value="F:[acyl-carrier-protein] S-malonyltransferase activity"/>
    <property type="evidence" value="ECO:0007669"/>
    <property type="project" value="UniProtKB-EC"/>
</dbReference>
<comment type="catalytic activity">
    <reaction evidence="4">
        <text>holo-[ACP] + malonyl-CoA = malonyl-[ACP] + CoA</text>
        <dbReference type="Rhea" id="RHEA:41792"/>
        <dbReference type="Rhea" id="RHEA-COMP:9623"/>
        <dbReference type="Rhea" id="RHEA-COMP:9685"/>
        <dbReference type="ChEBI" id="CHEBI:57287"/>
        <dbReference type="ChEBI" id="CHEBI:57384"/>
        <dbReference type="ChEBI" id="CHEBI:64479"/>
        <dbReference type="ChEBI" id="CHEBI:78449"/>
        <dbReference type="EC" id="2.3.1.39"/>
    </reaction>
</comment>
<feature type="domain" description="Malonyl-CoA:ACP transacylase (MAT)" evidence="5">
    <location>
        <begin position="7"/>
        <end position="337"/>
    </location>
</feature>